<evidence type="ECO:0000256" key="1">
    <source>
        <dbReference type="ARBA" id="ARBA00022723"/>
    </source>
</evidence>
<name>A0A1S3CVK2_DIACI</name>
<evidence type="ECO:0000256" key="6">
    <source>
        <dbReference type="SAM" id="MobiDB-lite"/>
    </source>
</evidence>
<reference evidence="9" key="1">
    <citation type="submission" date="2025-08" db="UniProtKB">
        <authorList>
            <consortium name="RefSeq"/>
        </authorList>
    </citation>
    <scope>IDENTIFICATION</scope>
</reference>
<evidence type="ECO:0000256" key="3">
    <source>
        <dbReference type="ARBA" id="ARBA00022833"/>
    </source>
</evidence>
<feature type="domain" description="PHD-type" evidence="7">
    <location>
        <begin position="1"/>
        <end position="57"/>
    </location>
</feature>
<evidence type="ECO:0000313" key="9">
    <source>
        <dbReference type="RefSeq" id="XP_008468665.1"/>
    </source>
</evidence>
<keyword evidence="3" id="KW-0862">Zinc</keyword>
<dbReference type="Proteomes" id="UP000079169">
    <property type="component" value="Unplaced"/>
</dbReference>
<keyword evidence="5" id="KW-0175">Coiled coil</keyword>
<accession>A0A1S3CVK2</accession>
<feature type="coiled-coil region" evidence="5">
    <location>
        <begin position="115"/>
        <end position="170"/>
    </location>
</feature>
<proteinExistence type="predicted"/>
<evidence type="ECO:0000313" key="8">
    <source>
        <dbReference type="Proteomes" id="UP000079169"/>
    </source>
</evidence>
<dbReference type="OMA" id="IMLNEMA"/>
<dbReference type="InterPro" id="IPR057251">
    <property type="entry name" value="FP_C"/>
</dbReference>
<dbReference type="GO" id="GO:0008270">
    <property type="term" value="F:zinc ion binding"/>
    <property type="evidence" value="ECO:0007669"/>
    <property type="project" value="UniProtKB-KW"/>
</dbReference>
<dbReference type="AlphaFoldDB" id="A0A1S3CVK2"/>
<feature type="region of interest" description="Disordered" evidence="6">
    <location>
        <begin position="56"/>
        <end position="80"/>
    </location>
</feature>
<dbReference type="Gene3D" id="3.30.40.10">
    <property type="entry name" value="Zinc/RING finger domain, C3HC4 (zinc finger)"/>
    <property type="match status" value="1"/>
</dbReference>
<sequence length="326" mass="37928">MDCGRCTEELNADGDYAYCTKCKTGYHFICTTVTEASWRSMGPERKNQWRCTSCREKGDKTKTPVGRTKSNEEQNDPDEKMRNLLNEILTKKFKEFEDKIMKKMQDKNMEFEKCLEFTTGRLEDIAKQLAETEKKVILVEKKQEKCEAEYKEMKTKLRNYEIMLNEMAQKENLNKLEIVGFPNEDFNVTQVAKVFLDKTQIDLAQVGKYSAEKVVKVVGSDSKNKITNVVLNFDSRETRNQILDKTRKMKLRLKSGDLLNNGTTSPVYVNEYLSPYYKRLMFEARKVKAGKGYAFLWVRDGKILLRKSTDSKQVIRLSCMDDIGKM</sequence>
<evidence type="ECO:0000256" key="2">
    <source>
        <dbReference type="ARBA" id="ARBA00022771"/>
    </source>
</evidence>
<dbReference type="KEGG" id="dci:103506061"/>
<organism evidence="8 9">
    <name type="scientific">Diaphorina citri</name>
    <name type="common">Asian citrus psyllid</name>
    <dbReference type="NCBI Taxonomy" id="121845"/>
    <lineage>
        <taxon>Eukaryota</taxon>
        <taxon>Metazoa</taxon>
        <taxon>Ecdysozoa</taxon>
        <taxon>Arthropoda</taxon>
        <taxon>Hexapoda</taxon>
        <taxon>Insecta</taxon>
        <taxon>Pterygota</taxon>
        <taxon>Neoptera</taxon>
        <taxon>Paraneoptera</taxon>
        <taxon>Hemiptera</taxon>
        <taxon>Sternorrhyncha</taxon>
        <taxon>Psylloidea</taxon>
        <taxon>Psyllidae</taxon>
        <taxon>Diaphorininae</taxon>
        <taxon>Diaphorina</taxon>
    </lineage>
</organism>
<evidence type="ECO:0000256" key="5">
    <source>
        <dbReference type="SAM" id="Coils"/>
    </source>
</evidence>
<dbReference type="SUPFAM" id="SSF57903">
    <property type="entry name" value="FYVE/PHD zinc finger"/>
    <property type="match status" value="1"/>
</dbReference>
<gene>
    <name evidence="9" type="primary">LOC103506061</name>
</gene>
<dbReference type="InterPro" id="IPR013083">
    <property type="entry name" value="Znf_RING/FYVE/PHD"/>
</dbReference>
<keyword evidence="8" id="KW-1185">Reference proteome</keyword>
<dbReference type="Pfam" id="PF25298">
    <property type="entry name" value="Baculo_FP_2nd"/>
    <property type="match status" value="1"/>
</dbReference>
<dbReference type="GeneID" id="103506061"/>
<dbReference type="PROSITE" id="PS50016">
    <property type="entry name" value="ZF_PHD_2"/>
    <property type="match status" value="1"/>
</dbReference>
<keyword evidence="2 4" id="KW-0863">Zinc-finger</keyword>
<protein>
    <submittedName>
        <fullName evidence="9">Uncharacterized protein LOC103506061</fullName>
    </submittedName>
</protein>
<evidence type="ECO:0000256" key="4">
    <source>
        <dbReference type="PROSITE-ProRule" id="PRU00146"/>
    </source>
</evidence>
<feature type="compositionally biased region" description="Basic and acidic residues" evidence="6">
    <location>
        <begin position="69"/>
        <end position="80"/>
    </location>
</feature>
<evidence type="ECO:0000259" key="7">
    <source>
        <dbReference type="PROSITE" id="PS50016"/>
    </source>
</evidence>
<dbReference type="InterPro" id="IPR011011">
    <property type="entry name" value="Znf_FYVE_PHD"/>
</dbReference>
<dbReference type="PaxDb" id="121845-A0A1S3CVK2"/>
<dbReference type="RefSeq" id="XP_008468665.1">
    <property type="nucleotide sequence ID" value="XM_008470443.3"/>
</dbReference>
<keyword evidence="1" id="KW-0479">Metal-binding</keyword>
<dbReference type="InterPro" id="IPR019787">
    <property type="entry name" value="Znf_PHD-finger"/>
</dbReference>